<reference evidence="1 2" key="1">
    <citation type="journal article" date="2011" name="J. Bacteriol.">
        <title>Complete genome sequence of the cellulose-degrading bacterium Cellulosilyticum lentocellum.</title>
        <authorList>
            <consortium name="US DOE Joint Genome Institute"/>
            <person name="Miller D.A."/>
            <person name="Suen G."/>
            <person name="Bruce D."/>
            <person name="Copeland A."/>
            <person name="Cheng J.F."/>
            <person name="Detter C."/>
            <person name="Goodwin L.A."/>
            <person name="Han C.S."/>
            <person name="Hauser L.J."/>
            <person name="Land M.L."/>
            <person name="Lapidus A."/>
            <person name="Lucas S."/>
            <person name="Meincke L."/>
            <person name="Pitluck S."/>
            <person name="Tapia R."/>
            <person name="Teshima H."/>
            <person name="Woyke T."/>
            <person name="Fox B.G."/>
            <person name="Angert E.R."/>
            <person name="Currie C.R."/>
        </authorList>
    </citation>
    <scope>NUCLEOTIDE SEQUENCE [LARGE SCALE GENOMIC DNA]</scope>
    <source>
        <strain evidence="2">ATCC 49066 / DSM 5427 / NCIMB 11756 / RHM5</strain>
    </source>
</reference>
<dbReference type="eggNOG" id="ENOG502ZBX8">
    <property type="taxonomic scope" value="Bacteria"/>
</dbReference>
<dbReference type="AlphaFoldDB" id="F2JR44"/>
<evidence type="ECO:0000313" key="2">
    <source>
        <dbReference type="Proteomes" id="UP000008467"/>
    </source>
</evidence>
<keyword evidence="2" id="KW-1185">Reference proteome</keyword>
<dbReference type="RefSeq" id="WP_013658302.1">
    <property type="nucleotide sequence ID" value="NC_015275.1"/>
</dbReference>
<dbReference type="Pfam" id="PF19538">
    <property type="entry name" value="DUF6062"/>
    <property type="match status" value="1"/>
</dbReference>
<proteinExistence type="predicted"/>
<evidence type="ECO:0008006" key="3">
    <source>
        <dbReference type="Google" id="ProtNLM"/>
    </source>
</evidence>
<dbReference type="STRING" id="642492.Clole_3335"/>
<organism evidence="1 2">
    <name type="scientific">Cellulosilyticum lentocellum (strain ATCC 49066 / DSM 5427 / NCIMB 11756 / RHM5)</name>
    <name type="common">Clostridium lentocellum</name>
    <dbReference type="NCBI Taxonomy" id="642492"/>
    <lineage>
        <taxon>Bacteria</taxon>
        <taxon>Bacillati</taxon>
        <taxon>Bacillota</taxon>
        <taxon>Clostridia</taxon>
        <taxon>Lachnospirales</taxon>
        <taxon>Cellulosilyticaceae</taxon>
        <taxon>Cellulosilyticum</taxon>
    </lineage>
</organism>
<gene>
    <name evidence="1" type="ordered locus">Clole_3335</name>
</gene>
<sequence length="254" mass="29829">MKDTIYTIPLTDAFHAEDECPFCYIKRKLEQDAISFILGCAYMEDDIRATTDQMGFCSEHYKKMYDYGNRLGMALMLHTHYVALQKELTKKIEAFSPTKTSMFAKFKKAKTMDELAGNPISEWVNEQNHTCYVCDYIDKNFIRYMNTFFYLMETSPDFMALFKDCKGFCVTHFGDLMALSDTLVADKAKPEFYSILFDKMQTNLKRIEEDLSWFIDKYDYRNKDADWKNSKDAIPRGIQKLVGIYVQDPPFKEK</sequence>
<evidence type="ECO:0000313" key="1">
    <source>
        <dbReference type="EMBL" id="ADZ85025.1"/>
    </source>
</evidence>
<dbReference type="KEGG" id="cle:Clole_3335"/>
<dbReference type="InterPro" id="IPR045706">
    <property type="entry name" value="DUF6062"/>
</dbReference>
<dbReference type="Proteomes" id="UP000008467">
    <property type="component" value="Chromosome"/>
</dbReference>
<accession>F2JR44</accession>
<dbReference type="HOGENOM" id="CLU_1080905_0_0_9"/>
<protein>
    <recommendedName>
        <fullName evidence="3">ABC transporter substrate-binding protein</fullName>
    </recommendedName>
</protein>
<name>F2JR44_CELLD</name>
<dbReference type="EMBL" id="CP002582">
    <property type="protein sequence ID" value="ADZ85025.1"/>
    <property type="molecule type" value="Genomic_DNA"/>
</dbReference>